<accession>A0A0C9X4C6</accession>
<keyword evidence="2" id="KW-1185">Reference proteome</keyword>
<reference evidence="1 2" key="1">
    <citation type="submission" date="2014-04" db="EMBL/GenBank/DDBJ databases">
        <authorList>
            <consortium name="DOE Joint Genome Institute"/>
            <person name="Kuo A."/>
            <person name="Kohler A."/>
            <person name="Nagy L.G."/>
            <person name="Floudas D."/>
            <person name="Copeland A."/>
            <person name="Barry K.W."/>
            <person name="Cichocki N."/>
            <person name="Veneault-Fourrey C."/>
            <person name="LaButti K."/>
            <person name="Lindquist E.A."/>
            <person name="Lipzen A."/>
            <person name="Lundell T."/>
            <person name="Morin E."/>
            <person name="Murat C."/>
            <person name="Sun H."/>
            <person name="Tunlid A."/>
            <person name="Henrissat B."/>
            <person name="Grigoriev I.V."/>
            <person name="Hibbett D.S."/>
            <person name="Martin F."/>
            <person name="Nordberg H.P."/>
            <person name="Cantor M.N."/>
            <person name="Hua S.X."/>
        </authorList>
    </citation>
    <scope>NUCLEOTIDE SEQUENCE [LARGE SCALE GENOMIC DNA]</scope>
    <source>
        <strain evidence="1 2">LaAM-08-1</strain>
    </source>
</reference>
<reference evidence="2" key="2">
    <citation type="submission" date="2015-01" db="EMBL/GenBank/DDBJ databases">
        <title>Evolutionary Origins and Diversification of the Mycorrhizal Mutualists.</title>
        <authorList>
            <consortium name="DOE Joint Genome Institute"/>
            <consortium name="Mycorrhizal Genomics Consortium"/>
            <person name="Kohler A."/>
            <person name="Kuo A."/>
            <person name="Nagy L.G."/>
            <person name="Floudas D."/>
            <person name="Copeland A."/>
            <person name="Barry K.W."/>
            <person name="Cichocki N."/>
            <person name="Veneault-Fourrey C."/>
            <person name="LaButti K."/>
            <person name="Lindquist E.A."/>
            <person name="Lipzen A."/>
            <person name="Lundell T."/>
            <person name="Morin E."/>
            <person name="Murat C."/>
            <person name="Riley R."/>
            <person name="Ohm R."/>
            <person name="Sun H."/>
            <person name="Tunlid A."/>
            <person name="Henrissat B."/>
            <person name="Grigoriev I.V."/>
            <person name="Hibbett D.S."/>
            <person name="Martin F."/>
        </authorList>
    </citation>
    <scope>NUCLEOTIDE SEQUENCE [LARGE SCALE GENOMIC DNA]</scope>
    <source>
        <strain evidence="2">LaAM-08-1</strain>
    </source>
</reference>
<organism evidence="1 2">
    <name type="scientific">Laccaria amethystina LaAM-08-1</name>
    <dbReference type="NCBI Taxonomy" id="1095629"/>
    <lineage>
        <taxon>Eukaryota</taxon>
        <taxon>Fungi</taxon>
        <taxon>Dikarya</taxon>
        <taxon>Basidiomycota</taxon>
        <taxon>Agaricomycotina</taxon>
        <taxon>Agaricomycetes</taxon>
        <taxon>Agaricomycetidae</taxon>
        <taxon>Agaricales</taxon>
        <taxon>Agaricineae</taxon>
        <taxon>Hydnangiaceae</taxon>
        <taxon>Laccaria</taxon>
    </lineage>
</organism>
<dbReference type="AlphaFoldDB" id="A0A0C9X4C6"/>
<protein>
    <submittedName>
        <fullName evidence="1">Uncharacterized protein</fullName>
    </submittedName>
</protein>
<dbReference type="EMBL" id="KN838906">
    <property type="protein sequence ID" value="KIJ92481.1"/>
    <property type="molecule type" value="Genomic_DNA"/>
</dbReference>
<proteinExistence type="predicted"/>
<dbReference type="Proteomes" id="UP000054477">
    <property type="component" value="Unassembled WGS sequence"/>
</dbReference>
<evidence type="ECO:0000313" key="2">
    <source>
        <dbReference type="Proteomes" id="UP000054477"/>
    </source>
</evidence>
<sequence>MMVGRVQLLSPIGNLKLRMSVRAVTLIAKFKPNFKRCACAEGILLTEHITISENNVQAWCHSPSPSDFTTWNREFVL</sequence>
<name>A0A0C9X4C6_9AGAR</name>
<dbReference type="HOGENOM" id="CLU_2705206_0_0_1"/>
<gene>
    <name evidence="1" type="ORF">K443DRAFT_435368</name>
</gene>
<evidence type="ECO:0000313" key="1">
    <source>
        <dbReference type="EMBL" id="KIJ92481.1"/>
    </source>
</evidence>